<feature type="compositionally biased region" description="Acidic residues" evidence="1">
    <location>
        <begin position="307"/>
        <end position="316"/>
    </location>
</feature>
<dbReference type="Proteomes" id="UP000610611">
    <property type="component" value="Unassembled WGS sequence"/>
</dbReference>
<proteinExistence type="predicted"/>
<dbReference type="Pfam" id="PF07232">
    <property type="entry name" value="DUF1424"/>
    <property type="match status" value="1"/>
</dbReference>
<dbReference type="AlphaFoldDB" id="A0A847U6F6"/>
<accession>A0A847U6F6</accession>
<reference evidence="2" key="1">
    <citation type="submission" date="2019-12" db="EMBL/GenBank/DDBJ databases">
        <title>The whole-genome sequencing of Haloarcula japonica strain pws8.</title>
        <authorList>
            <person name="Verma D.K."/>
            <person name="Gopal K."/>
            <person name="Prasad E.S."/>
        </authorList>
    </citation>
    <scope>NUCLEOTIDE SEQUENCE</scope>
    <source>
        <strain evidence="2">Pws8</strain>
    </source>
</reference>
<organism evidence="2 3">
    <name type="scientific">Haloarcula rubripromontorii</name>
    <dbReference type="NCBI Taxonomy" id="1705562"/>
    <lineage>
        <taxon>Archaea</taxon>
        <taxon>Methanobacteriati</taxon>
        <taxon>Methanobacteriota</taxon>
        <taxon>Stenosarchaea group</taxon>
        <taxon>Halobacteria</taxon>
        <taxon>Halobacteriales</taxon>
        <taxon>Haloarculaceae</taxon>
        <taxon>Haloarcula</taxon>
    </lineage>
</organism>
<sequence>MSVTAKNGHGEPSLGPQTPIYSATDHKEARPLTARGEQLPAEYVDSSGYPRELGECIRYLASDVADEPTEMAFESGDGEIEICESHGRFTENYADERYASLMELDRGVMAEYSNPHTVMLSLTGTVRNEKGGWRCPVDHAVDLFESRAAVRQALRRALKDRRHETATVIGYHKNGYLHAHIGIWVEGSVSKADFRPAIDAHVRNSPIAKASHHSYEKAITVQSHPHSGRVEDYESGLGQYLGNDIIGIDGDVNELDDDAGLQAAVTVKAAGINMVSLPRGWRDRLGLENDADSDSEWSYIGVVDDDGNVVEADNDGDNGGADWVEPKELEDAVDPTSHLDEPPD</sequence>
<name>A0A847U6F6_9EURY</name>
<dbReference type="InterPro" id="IPR009870">
    <property type="entry name" value="DUF1424"/>
</dbReference>
<dbReference type="RefSeq" id="WP_170083411.1">
    <property type="nucleotide sequence ID" value="NZ_WOWB01000001.1"/>
</dbReference>
<comment type="caution">
    <text evidence="2">The sequence shown here is derived from an EMBL/GenBank/DDBJ whole genome shotgun (WGS) entry which is preliminary data.</text>
</comment>
<protein>
    <recommendedName>
        <fullName evidence="4">Replication protein</fullName>
    </recommendedName>
</protein>
<evidence type="ECO:0000313" key="3">
    <source>
        <dbReference type="Proteomes" id="UP000610611"/>
    </source>
</evidence>
<evidence type="ECO:0000313" key="2">
    <source>
        <dbReference type="EMBL" id="NLV06441.1"/>
    </source>
</evidence>
<evidence type="ECO:0008006" key="4">
    <source>
        <dbReference type="Google" id="ProtNLM"/>
    </source>
</evidence>
<evidence type="ECO:0000256" key="1">
    <source>
        <dbReference type="SAM" id="MobiDB-lite"/>
    </source>
</evidence>
<gene>
    <name evidence="2" type="ORF">GOC83_09905</name>
</gene>
<feature type="region of interest" description="Disordered" evidence="1">
    <location>
        <begin position="1"/>
        <end position="21"/>
    </location>
</feature>
<dbReference type="EMBL" id="WOWB01000001">
    <property type="protein sequence ID" value="NLV06441.1"/>
    <property type="molecule type" value="Genomic_DNA"/>
</dbReference>
<feature type="region of interest" description="Disordered" evidence="1">
    <location>
        <begin position="307"/>
        <end position="344"/>
    </location>
</feature>